<keyword evidence="3" id="KW-1185">Reference proteome</keyword>
<protein>
    <submittedName>
        <fullName evidence="2">Uncharacterized protein</fullName>
    </submittedName>
</protein>
<name>A0A2T0SMT3_9BACT</name>
<evidence type="ECO:0000313" key="3">
    <source>
        <dbReference type="Proteomes" id="UP000238375"/>
    </source>
</evidence>
<comment type="caution">
    <text evidence="2">The sequence shown here is derived from an EMBL/GenBank/DDBJ whole genome shotgun (WGS) entry which is preliminary data.</text>
</comment>
<gene>
    <name evidence="2" type="ORF">CLV58_116116</name>
</gene>
<evidence type="ECO:0000313" key="2">
    <source>
        <dbReference type="EMBL" id="PRY34722.1"/>
    </source>
</evidence>
<keyword evidence="1" id="KW-0472">Membrane</keyword>
<feature type="transmembrane region" description="Helical" evidence="1">
    <location>
        <begin position="35"/>
        <end position="54"/>
    </location>
</feature>
<dbReference type="Proteomes" id="UP000238375">
    <property type="component" value="Unassembled WGS sequence"/>
</dbReference>
<sequence length="55" mass="6422">MTKENCNKWRNPFTDSRSTAGKRVAKMKTMKKVKCLQIVAVFQIMTYVISDAFFE</sequence>
<keyword evidence="1" id="KW-1133">Transmembrane helix</keyword>
<proteinExistence type="predicted"/>
<dbReference type="AlphaFoldDB" id="A0A2T0SMT3"/>
<reference evidence="2 3" key="1">
    <citation type="submission" date="2018-03" db="EMBL/GenBank/DDBJ databases">
        <title>Genomic Encyclopedia of Archaeal and Bacterial Type Strains, Phase II (KMG-II): from individual species to whole genera.</title>
        <authorList>
            <person name="Goeker M."/>
        </authorList>
    </citation>
    <scope>NUCLEOTIDE SEQUENCE [LARGE SCALE GENOMIC DNA]</scope>
    <source>
        <strain evidence="2 3">DSM 28354</strain>
    </source>
</reference>
<keyword evidence="1" id="KW-0812">Transmembrane</keyword>
<organism evidence="2 3">
    <name type="scientific">Spirosoma oryzae</name>
    <dbReference type="NCBI Taxonomy" id="1469603"/>
    <lineage>
        <taxon>Bacteria</taxon>
        <taxon>Pseudomonadati</taxon>
        <taxon>Bacteroidota</taxon>
        <taxon>Cytophagia</taxon>
        <taxon>Cytophagales</taxon>
        <taxon>Cytophagaceae</taxon>
        <taxon>Spirosoma</taxon>
    </lineage>
</organism>
<evidence type="ECO:0000256" key="1">
    <source>
        <dbReference type="SAM" id="Phobius"/>
    </source>
</evidence>
<dbReference type="EMBL" id="PVTE01000016">
    <property type="protein sequence ID" value="PRY34722.1"/>
    <property type="molecule type" value="Genomic_DNA"/>
</dbReference>
<accession>A0A2T0SMT3</accession>